<comment type="caution">
    <text evidence="2">The sequence shown here is derived from an EMBL/GenBank/DDBJ whole genome shotgun (WGS) entry which is preliminary data.</text>
</comment>
<sequence length="361" mass="39333">MEIEGRSPQGGERGDNEKYEPFELQPSVLEAVASLCPEHEAEEIWRVVGPSLVEQARDLLDEARLHLEIWRELSEDADHVASRGLPEPPLVRERLIQEIRFLANHLRTRGGSSTLGSCGADRNREILDYALTTANLHGGGRGSGCGRPMSAVSSRDGRDTPLRQATPSSRDGSCSSVLSGLSVENVSLAAIDSTVQYLRESLEEEIEQRRQDVALLQECNEGERAFLQTQSRPPPPPPSLRELRGVGTLLEREVMSAMTRGSPLCPSYPSPGRVVQLRPPPLECSNKSTASFSGMRRASGVRPRPIQSSPDPVINRTDGTVGVCPRPKPRQSSSEVFSPAPRYTGITTAVTPTTTHCTSIT</sequence>
<dbReference type="EMBL" id="CASHTH010003271">
    <property type="protein sequence ID" value="CAI8042493.1"/>
    <property type="molecule type" value="Genomic_DNA"/>
</dbReference>
<feature type="region of interest" description="Disordered" evidence="1">
    <location>
        <begin position="1"/>
        <end position="22"/>
    </location>
</feature>
<dbReference type="InterPro" id="IPR031367">
    <property type="entry name" value="CCDC24"/>
</dbReference>
<dbReference type="PANTHER" id="PTHR28601">
    <property type="entry name" value="COILED-COIL DOMAIN-CONTAINING PROTEIN 24"/>
    <property type="match status" value="1"/>
</dbReference>
<evidence type="ECO:0000313" key="2">
    <source>
        <dbReference type="EMBL" id="CAI8042493.1"/>
    </source>
</evidence>
<dbReference type="PANTHER" id="PTHR28601:SF1">
    <property type="entry name" value="COILED-COIL DOMAIN-CONTAINING PROTEIN 24"/>
    <property type="match status" value="1"/>
</dbReference>
<evidence type="ECO:0008006" key="4">
    <source>
        <dbReference type="Google" id="ProtNLM"/>
    </source>
</evidence>
<keyword evidence="3" id="KW-1185">Reference proteome</keyword>
<feature type="region of interest" description="Disordered" evidence="1">
    <location>
        <begin position="287"/>
        <end position="340"/>
    </location>
</feature>
<dbReference type="AlphaFoldDB" id="A0AA35T6R1"/>
<protein>
    <recommendedName>
        <fullName evidence="4">Coiled-coil domain-containing protein 24</fullName>
    </recommendedName>
</protein>
<feature type="region of interest" description="Disordered" evidence="1">
    <location>
        <begin position="137"/>
        <end position="175"/>
    </location>
</feature>
<feature type="compositionally biased region" description="Basic and acidic residues" evidence="1">
    <location>
        <begin position="12"/>
        <end position="21"/>
    </location>
</feature>
<organism evidence="2 3">
    <name type="scientific">Geodia barretti</name>
    <name type="common">Barrett's horny sponge</name>
    <dbReference type="NCBI Taxonomy" id="519541"/>
    <lineage>
        <taxon>Eukaryota</taxon>
        <taxon>Metazoa</taxon>
        <taxon>Porifera</taxon>
        <taxon>Demospongiae</taxon>
        <taxon>Heteroscleromorpha</taxon>
        <taxon>Tetractinellida</taxon>
        <taxon>Astrophorina</taxon>
        <taxon>Geodiidae</taxon>
        <taxon>Geodia</taxon>
    </lineage>
</organism>
<dbReference type="Proteomes" id="UP001174909">
    <property type="component" value="Unassembled WGS sequence"/>
</dbReference>
<evidence type="ECO:0000256" key="1">
    <source>
        <dbReference type="SAM" id="MobiDB-lite"/>
    </source>
</evidence>
<evidence type="ECO:0000313" key="3">
    <source>
        <dbReference type="Proteomes" id="UP001174909"/>
    </source>
</evidence>
<proteinExistence type="predicted"/>
<gene>
    <name evidence="2" type="ORF">GBAR_LOCUS23582</name>
</gene>
<dbReference type="Pfam" id="PF15669">
    <property type="entry name" value="CCDC24"/>
    <property type="match status" value="1"/>
</dbReference>
<name>A0AA35T6R1_GEOBA</name>
<reference evidence="2" key="1">
    <citation type="submission" date="2023-03" db="EMBL/GenBank/DDBJ databases">
        <authorList>
            <person name="Steffen K."/>
            <person name="Cardenas P."/>
        </authorList>
    </citation>
    <scope>NUCLEOTIDE SEQUENCE</scope>
</reference>
<accession>A0AA35T6R1</accession>